<comment type="caution">
    <text evidence="6">The sequence shown here is derived from an EMBL/GenBank/DDBJ whole genome shotgun (WGS) entry which is preliminary data.</text>
</comment>
<dbReference type="InterPro" id="IPR051013">
    <property type="entry name" value="MBL_superfamily_lactonases"/>
</dbReference>
<dbReference type="InterPro" id="IPR036866">
    <property type="entry name" value="RibonucZ/Hydroxyglut_hydro"/>
</dbReference>
<dbReference type="GO" id="GO:0016787">
    <property type="term" value="F:hydrolase activity"/>
    <property type="evidence" value="ECO:0007669"/>
    <property type="project" value="UniProtKB-KW"/>
</dbReference>
<dbReference type="Pfam" id="PF00753">
    <property type="entry name" value="Lactamase_B"/>
    <property type="match status" value="1"/>
</dbReference>
<sequence length="250" mass="28442">MKRIHHLNCVKVVIPMNDDVIGHCLLIEEDDNLLLIDTGVGVQDVEHPNERLSAELIEAVGFQLDMKLTAYHQIIELGLDPANVKDCIVSHLDPDHTGGLADFPNATVHVSAEELINFYSDNPRYLEGHLAHNPPIKEYGISDEQWFGFEARKVKTSLKTEIYLIPLFGHTLGHCGIAIEWEGKWLFYIGDAYYLRAELEDEQNPAGQLAEARADDNTRRLESMEKIKALMKEHPQIEVFGYHDREEFVS</sequence>
<reference evidence="6 7" key="1">
    <citation type="submission" date="2016-07" db="EMBL/GenBank/DDBJ databases">
        <authorList>
            <person name="Jeong J.-J."/>
            <person name="Kim D.W."/>
            <person name="Sang M.K."/>
            <person name="Choi I.-G."/>
            <person name="Kim K.D."/>
        </authorList>
    </citation>
    <scope>NUCLEOTIDE SEQUENCE [LARGE SCALE GENOMIC DNA]</scope>
    <source>
        <strain evidence="6 7">C-26</strain>
    </source>
</reference>
<dbReference type="Gene3D" id="3.60.15.10">
    <property type="entry name" value="Ribonuclease Z/Hydroxyacylglutathione hydrolase-like"/>
    <property type="match status" value="1"/>
</dbReference>
<proteinExistence type="inferred from homology"/>
<dbReference type="SUPFAM" id="SSF56281">
    <property type="entry name" value="Metallo-hydrolase/oxidoreductase"/>
    <property type="match status" value="1"/>
</dbReference>
<evidence type="ECO:0000256" key="4">
    <source>
        <dbReference type="ARBA" id="ARBA00022833"/>
    </source>
</evidence>
<dbReference type="PANTHER" id="PTHR42978:SF3">
    <property type="entry name" value="BLR3078 PROTEIN"/>
    <property type="match status" value="1"/>
</dbReference>
<organism evidence="6 7">
    <name type="scientific">Chryseobacterium contaminans</name>
    <dbReference type="NCBI Taxonomy" id="1423959"/>
    <lineage>
        <taxon>Bacteria</taxon>
        <taxon>Pseudomonadati</taxon>
        <taxon>Bacteroidota</taxon>
        <taxon>Flavobacteriia</taxon>
        <taxon>Flavobacteriales</taxon>
        <taxon>Weeksellaceae</taxon>
        <taxon>Chryseobacterium group</taxon>
        <taxon>Chryseobacterium</taxon>
    </lineage>
</organism>
<dbReference type="InterPro" id="IPR001279">
    <property type="entry name" value="Metallo-B-lactamas"/>
</dbReference>
<dbReference type="Proteomes" id="UP000093508">
    <property type="component" value="Unassembled WGS sequence"/>
</dbReference>
<evidence type="ECO:0000313" key="6">
    <source>
        <dbReference type="EMBL" id="OCA71049.1"/>
    </source>
</evidence>
<dbReference type="RefSeq" id="WP_066699944.1">
    <property type="nucleotide sequence ID" value="NZ_FRBM01000002.1"/>
</dbReference>
<comment type="similarity">
    <text evidence="1">Belongs to the metallo-beta-lactamase superfamily.</text>
</comment>
<dbReference type="SMART" id="SM00849">
    <property type="entry name" value="Lactamase_B"/>
    <property type="match status" value="1"/>
</dbReference>
<keyword evidence="3 6" id="KW-0378">Hydrolase</keyword>
<name>A0ABX2X156_9FLAO</name>
<keyword evidence="4" id="KW-0862">Zinc</keyword>
<evidence type="ECO:0000313" key="7">
    <source>
        <dbReference type="Proteomes" id="UP000093508"/>
    </source>
</evidence>
<evidence type="ECO:0000256" key="2">
    <source>
        <dbReference type="ARBA" id="ARBA00022723"/>
    </source>
</evidence>
<feature type="domain" description="Metallo-beta-lactamase" evidence="5">
    <location>
        <begin position="21"/>
        <end position="243"/>
    </location>
</feature>
<protein>
    <submittedName>
        <fullName evidence="6">MBL fold hydrolase</fullName>
    </submittedName>
</protein>
<evidence type="ECO:0000256" key="3">
    <source>
        <dbReference type="ARBA" id="ARBA00022801"/>
    </source>
</evidence>
<evidence type="ECO:0000256" key="1">
    <source>
        <dbReference type="ARBA" id="ARBA00007749"/>
    </source>
</evidence>
<dbReference type="CDD" id="cd07742">
    <property type="entry name" value="metallo-hydrolase-like_MBL-fold"/>
    <property type="match status" value="1"/>
</dbReference>
<evidence type="ECO:0000259" key="5">
    <source>
        <dbReference type="SMART" id="SM00849"/>
    </source>
</evidence>
<keyword evidence="7" id="KW-1185">Reference proteome</keyword>
<dbReference type="EMBL" id="MAYF01000347">
    <property type="protein sequence ID" value="OCA71049.1"/>
    <property type="molecule type" value="Genomic_DNA"/>
</dbReference>
<dbReference type="PANTHER" id="PTHR42978">
    <property type="entry name" value="QUORUM-QUENCHING LACTONASE YTNP-RELATED-RELATED"/>
    <property type="match status" value="1"/>
</dbReference>
<accession>A0ABX2X156</accession>
<keyword evidence="2" id="KW-0479">Metal-binding</keyword>
<gene>
    <name evidence="6" type="ORF">BBH99_13930</name>
</gene>